<dbReference type="Pfam" id="PF04720">
    <property type="entry name" value="PDDEXK_6"/>
    <property type="match status" value="1"/>
</dbReference>
<feature type="region of interest" description="Disordered" evidence="2">
    <location>
        <begin position="1009"/>
        <end position="1032"/>
    </location>
</feature>
<feature type="compositionally biased region" description="Low complexity" evidence="2">
    <location>
        <begin position="301"/>
        <end position="315"/>
    </location>
</feature>
<reference evidence="3 4" key="1">
    <citation type="journal article" date="2023" name="IScience">
        <title>Expanded male sex-determining region conserved during the evolution of homothallism in the green alga Volvox.</title>
        <authorList>
            <person name="Yamamoto K."/>
            <person name="Matsuzaki R."/>
            <person name="Mahakham W."/>
            <person name="Heman W."/>
            <person name="Sekimoto H."/>
            <person name="Kawachi M."/>
            <person name="Minakuchi Y."/>
            <person name="Toyoda A."/>
            <person name="Nozaki H."/>
        </authorList>
    </citation>
    <scope>NUCLEOTIDE SEQUENCE [LARGE SCALE GENOMIC DNA]</scope>
    <source>
        <strain evidence="3 4">NIES-4468</strain>
    </source>
</reference>
<feature type="compositionally biased region" description="Low complexity" evidence="2">
    <location>
        <begin position="575"/>
        <end position="591"/>
    </location>
</feature>
<accession>A0ABQ5S207</accession>
<feature type="region of interest" description="Disordered" evidence="2">
    <location>
        <begin position="568"/>
        <end position="595"/>
    </location>
</feature>
<dbReference type="Gene3D" id="3.80.10.10">
    <property type="entry name" value="Ribonuclease Inhibitor"/>
    <property type="match status" value="1"/>
</dbReference>
<protein>
    <submittedName>
        <fullName evidence="3">Uncharacterized protein</fullName>
    </submittedName>
</protein>
<sequence>MMYSATGCERPPPAAPFHMHLQSVVHASGAGGGGTQFSGTGMDFSGGVAFLSDRLSLASISTPVSATSADLDDAIMESVETELFEGDGIGCPQATCFTTSSQFMSGSSAMACLAQGFSLLPDRVDGSCSTTWRTGSDVVGVSGGAASASAVTGGGNGTASATLTEALRFGGGVAVAACGGGIGTGHNGVALSRIVANAVETLTLKPTGISHDGVTSTAFSRAPSNGMGTAPAYNRAGELQPGERSTAPAARTGIVPEIPRAAAAGADTYPSSNSTAPQSGLGQSRTAIRSEPQPQPTCKTAAAAAGAIGSPAWQASQPDVTSVSSLSRHAAPSPLPASSVPCPQAQPQAHIAGWVPGSETCFPNHTEVLVPVCSCSSASSTVHPPFTQDLAGTASAAAAVSQADLNLPFTGREGVVESVADFSGGTGATALGSSSQPHSWYLGLRIGNISPIPVAESTSTQGHGSIAAAAFRSVSSVAGHPSLAVPYGGGSNAAGHPDLASSSMTEGGGTRGGVGGGRRRQVLGREVAMWRSEPWGAAEARAQSTLVGGGAFPLRQLFDVLPDIAMETADQEGDTPTTSTAAAATTGAGESLAGGGGPDVVSAAVQALLRLDQPFEPYARALPSPDYVTAPRGPFYNGANPRDPGMDGSYAPVLPVAPLPSCQLRASVAASLDPSGVPAVDRYLQQLLQDSSTERHVFLCKRSLGHAACRAIASCLTVSSGIKSITLSYCGITCEGVSALCSGLHRCRDLLVLDLSYNNIGDGGAAALASCLADMPQLASLTLAGNLDLTDVGVAALAAAVRGCSVLRRVGLRGTAASQHGLRELASVLAGNVKRSARRGSGAPGSPVTGGSGVERPVTWDGTVGSAAAAASGSDAVFIAQLCALLRTLVQPALAAEQAVAEAVAELMAEASNSLTSGCGVARSTVDGGVGASGGESDLLSYLADSLRARGYDVAVTHALGGGSGGECLRNLRHTFLSVSCPLAPGVVPSGPPSPAAAAVAAASLAQSSGSSTLRQRGSGSSSAKPPPYHPGVIIVDPELREQFEVAMPTSRYEALVSALPRVYVGAEERLPLVVEVLCDEMALALRSKGMVIPPWRESSAMISKWQPKQSKLLVPGAAGGSSDRVTVFSAGLGSGSGSARSSASVTPRVSLAGGMAALTTAGVAGGVGTAPMQMQQRRPVGGGASPFAAVSGADRKETWCAVAPDLSDGGGEPSLGPAPSLGSESGVDSSSPLVQSFGFRRCTSANTMSISVGLLGPISGDGGVNGISRGSDGNGAAETASPGRLAGAGPSSAISSGCISLGLGLALGAVPSNPPSPPYPCEGTLTSSIAVACAGISSAYSHLR</sequence>
<evidence type="ECO:0000313" key="4">
    <source>
        <dbReference type="Proteomes" id="UP001165090"/>
    </source>
</evidence>
<feature type="compositionally biased region" description="Gly residues" evidence="2">
    <location>
        <begin position="506"/>
        <end position="516"/>
    </location>
</feature>
<dbReference type="InterPro" id="IPR001611">
    <property type="entry name" value="Leu-rich_rpt"/>
</dbReference>
<keyword evidence="4" id="KW-1185">Reference proteome</keyword>
<feature type="region of interest" description="Disordered" evidence="2">
    <location>
        <begin position="1204"/>
        <end position="1231"/>
    </location>
</feature>
<feature type="compositionally biased region" description="Polar residues" evidence="2">
    <location>
        <begin position="1013"/>
        <end position="1024"/>
    </location>
</feature>
<dbReference type="SUPFAM" id="SSF52047">
    <property type="entry name" value="RNI-like"/>
    <property type="match status" value="1"/>
</dbReference>
<feature type="compositionally biased region" description="Polar residues" evidence="2">
    <location>
        <begin position="269"/>
        <end position="287"/>
    </location>
</feature>
<feature type="region of interest" description="Disordered" evidence="2">
    <location>
        <begin position="494"/>
        <end position="520"/>
    </location>
</feature>
<dbReference type="PANTHER" id="PTHR31579:SF1">
    <property type="entry name" value="OS03G0796600 PROTEIN"/>
    <property type="match status" value="1"/>
</dbReference>
<gene>
    <name evidence="3" type="ORF">VaNZ11_007005</name>
</gene>
<feature type="compositionally biased region" description="Low complexity" evidence="2">
    <location>
        <begin position="1220"/>
        <end position="1231"/>
    </location>
</feature>
<feature type="region of interest" description="Disordered" evidence="2">
    <location>
        <begin position="1267"/>
        <end position="1289"/>
    </location>
</feature>
<comment type="caution">
    <text evidence="3">The sequence shown here is derived from an EMBL/GenBank/DDBJ whole genome shotgun (WGS) entry which is preliminary data.</text>
</comment>
<dbReference type="Pfam" id="PF13516">
    <property type="entry name" value="LRR_6"/>
    <property type="match status" value="1"/>
</dbReference>
<proteinExistence type="predicted"/>
<dbReference type="InterPro" id="IPR032675">
    <property type="entry name" value="LRR_dom_sf"/>
</dbReference>
<dbReference type="InterPro" id="IPR006502">
    <property type="entry name" value="PDDEXK-like"/>
</dbReference>
<dbReference type="Proteomes" id="UP001165090">
    <property type="component" value="Unassembled WGS sequence"/>
</dbReference>
<comment type="subcellular location">
    <subcellularLocation>
        <location evidence="1">Cytoplasm</location>
        <location evidence="1">Cytoskeleton</location>
        <location evidence="1">Cilium axoneme</location>
    </subcellularLocation>
</comment>
<dbReference type="PANTHER" id="PTHR31579">
    <property type="entry name" value="OS03G0796600 PROTEIN"/>
    <property type="match status" value="1"/>
</dbReference>
<feature type="region of interest" description="Disordered" evidence="2">
    <location>
        <begin position="264"/>
        <end position="344"/>
    </location>
</feature>
<dbReference type="EMBL" id="BSDZ01000017">
    <property type="protein sequence ID" value="GLI63888.1"/>
    <property type="molecule type" value="Genomic_DNA"/>
</dbReference>
<organism evidence="3 4">
    <name type="scientific">Volvox africanus</name>
    <dbReference type="NCBI Taxonomy" id="51714"/>
    <lineage>
        <taxon>Eukaryota</taxon>
        <taxon>Viridiplantae</taxon>
        <taxon>Chlorophyta</taxon>
        <taxon>core chlorophytes</taxon>
        <taxon>Chlorophyceae</taxon>
        <taxon>CS clade</taxon>
        <taxon>Chlamydomonadales</taxon>
        <taxon>Volvocaceae</taxon>
        <taxon>Volvox</taxon>
    </lineage>
</organism>
<dbReference type="SMART" id="SM00368">
    <property type="entry name" value="LRR_RI"/>
    <property type="match status" value="3"/>
</dbReference>
<feature type="compositionally biased region" description="Low complexity" evidence="2">
    <location>
        <begin position="324"/>
        <end position="339"/>
    </location>
</feature>
<evidence type="ECO:0000256" key="2">
    <source>
        <dbReference type="SAM" id="MobiDB-lite"/>
    </source>
</evidence>
<feature type="region of interest" description="Disordered" evidence="2">
    <location>
        <begin position="219"/>
        <end position="252"/>
    </location>
</feature>
<name>A0ABQ5S207_9CHLO</name>
<evidence type="ECO:0000256" key="1">
    <source>
        <dbReference type="ARBA" id="ARBA00004430"/>
    </source>
</evidence>
<evidence type="ECO:0000313" key="3">
    <source>
        <dbReference type="EMBL" id="GLI63888.1"/>
    </source>
</evidence>
<feature type="region of interest" description="Disordered" evidence="2">
    <location>
        <begin position="836"/>
        <end position="857"/>
    </location>
</feature>